<dbReference type="Pfam" id="PF20256">
    <property type="entry name" value="MoCoBD_2"/>
    <property type="match status" value="2"/>
</dbReference>
<keyword evidence="1" id="KW-1133">Transmembrane helix</keyword>
<evidence type="ECO:0000259" key="2">
    <source>
        <dbReference type="SMART" id="SM01008"/>
    </source>
</evidence>
<dbReference type="PANTHER" id="PTHR47495:SF2">
    <property type="entry name" value="ALDEHYDE DEHYDROGENASE"/>
    <property type="match status" value="1"/>
</dbReference>
<dbReference type="InterPro" id="IPR052516">
    <property type="entry name" value="N-heterocyclic_Hydroxylase"/>
</dbReference>
<dbReference type="InterPro" id="IPR008274">
    <property type="entry name" value="AldOxase/xan_DH_MoCoBD1"/>
</dbReference>
<dbReference type="GO" id="GO:0016491">
    <property type="term" value="F:oxidoreductase activity"/>
    <property type="evidence" value="ECO:0007669"/>
    <property type="project" value="InterPro"/>
</dbReference>
<dbReference type="PIRSF" id="PIRSF036389">
    <property type="entry name" value="IOR_B"/>
    <property type="match status" value="1"/>
</dbReference>
<dbReference type="Gene3D" id="3.90.1170.50">
    <property type="entry name" value="Aldehyde oxidase/xanthine dehydrogenase, a/b hammerhead"/>
    <property type="match status" value="1"/>
</dbReference>
<keyword evidence="4" id="KW-1185">Reference proteome</keyword>
<dbReference type="InterPro" id="IPR046867">
    <property type="entry name" value="AldOxase/xan_DH_MoCoBD2"/>
</dbReference>
<gene>
    <name evidence="3" type="ORF">CSW08_03730</name>
</gene>
<proteinExistence type="predicted"/>
<dbReference type="OrthoDB" id="9767994at2"/>
<dbReference type="InterPro" id="IPR037165">
    <property type="entry name" value="AldOxase/xan_DH_Mopterin-bd_sf"/>
</dbReference>
<dbReference type="Pfam" id="PF02738">
    <property type="entry name" value="MoCoBD_1"/>
    <property type="match status" value="1"/>
</dbReference>
<dbReference type="Proteomes" id="UP000233435">
    <property type="component" value="Unassembled WGS sequence"/>
</dbReference>
<comment type="caution">
    <text evidence="3">The sequence shown here is derived from an EMBL/GenBank/DDBJ whole genome shotgun (WGS) entry which is preliminary data.</text>
</comment>
<keyword evidence="1" id="KW-0812">Transmembrane</keyword>
<dbReference type="RefSeq" id="WP_106658560.1">
    <property type="nucleotide sequence ID" value="NZ_PJEO01000014.1"/>
</dbReference>
<feature type="transmembrane region" description="Helical" evidence="1">
    <location>
        <begin position="14"/>
        <end position="32"/>
    </location>
</feature>
<dbReference type="SMART" id="SM01008">
    <property type="entry name" value="Ald_Xan_dh_C"/>
    <property type="match status" value="1"/>
</dbReference>
<reference evidence="3 4" key="1">
    <citation type="submission" date="2017-12" db="EMBL/GenBank/DDBJ databases">
        <title>Confluentibacter flavum sp. nov., isolated from the saline lake.</title>
        <authorList>
            <person name="Yu L."/>
        </authorList>
    </citation>
    <scope>NUCLEOTIDE SEQUENCE [LARGE SCALE GENOMIC DNA]</scope>
    <source>
        <strain evidence="3 4">3B</strain>
    </source>
</reference>
<evidence type="ECO:0000256" key="1">
    <source>
        <dbReference type="SAM" id="Phobius"/>
    </source>
</evidence>
<dbReference type="InterPro" id="IPR012368">
    <property type="entry name" value="OxRdtase_Mopterin-bd_su_IorB"/>
</dbReference>
<dbReference type="EMBL" id="PJEO01000014">
    <property type="protein sequence ID" value="PKQ46283.1"/>
    <property type="molecule type" value="Genomic_DNA"/>
</dbReference>
<dbReference type="SUPFAM" id="SSF56003">
    <property type="entry name" value="Molybdenum cofactor-binding domain"/>
    <property type="match status" value="2"/>
</dbReference>
<dbReference type="InterPro" id="IPR000674">
    <property type="entry name" value="Ald_Oxase/Xan_DH_a/b"/>
</dbReference>
<name>A0A2N3HMT6_9FLAO</name>
<feature type="domain" description="Aldehyde oxidase/xanthine dehydrogenase a/b hammerhead" evidence="2">
    <location>
        <begin position="211"/>
        <end position="289"/>
    </location>
</feature>
<evidence type="ECO:0000313" key="3">
    <source>
        <dbReference type="EMBL" id="PKQ46283.1"/>
    </source>
</evidence>
<accession>A0A2N3HMT6</accession>
<dbReference type="PANTHER" id="PTHR47495">
    <property type="entry name" value="ALDEHYDE DEHYDROGENASE"/>
    <property type="match status" value="1"/>
</dbReference>
<organism evidence="3 4">
    <name type="scientific">Confluentibacter flavum</name>
    <dbReference type="NCBI Taxonomy" id="1909700"/>
    <lineage>
        <taxon>Bacteria</taxon>
        <taxon>Pseudomonadati</taxon>
        <taxon>Bacteroidota</taxon>
        <taxon>Flavobacteriia</taxon>
        <taxon>Flavobacteriales</taxon>
        <taxon>Flavobacteriaceae</taxon>
        <taxon>Confluentibacter</taxon>
    </lineage>
</organism>
<protein>
    <submittedName>
        <fullName evidence="3">Isoquinoline 1-oxidoreductase</fullName>
    </submittedName>
</protein>
<keyword evidence="1" id="KW-0472">Membrane</keyword>
<dbReference type="AlphaFoldDB" id="A0A2N3HMT6"/>
<evidence type="ECO:0000313" key="4">
    <source>
        <dbReference type="Proteomes" id="UP000233435"/>
    </source>
</evidence>
<dbReference type="Gene3D" id="3.30.365.10">
    <property type="entry name" value="Aldehyde oxidase/xanthine dehydrogenase, molybdopterin binding domain"/>
    <property type="match status" value="4"/>
</dbReference>
<sequence length="716" mass="79055">METTNKISFNRRSFIKTIGLSTGGLMIGFTLFEACKPDSNVMIDLETLNYKDFNAFIKIAENGMVTIYSPNPEIGQGVKTSMPMLIAEELDVPWEHVLVKQADLDTKNFQRQVAGGSQSIRASWMPLRQTGATARQILINAAAIKWGVNPSECYTEEGIIKNSRGEKLSYGAVVSEAALLEVPENVKLKDPKDFKIIGKDIKNVDIDKIISGKPLFGLDYKTEGMVYAVTLRPPAFGQKLVSFDDTEARNVNGVTDVFQFGDKVAVLATNTWAAMNGKKALIAEWSSDEKLMSTEDHDMELTKLLDSESLKEVRSDGNIDRVKNTADKVIEYTYEAPFLPHSCMEPMNFFAHVTDTNVELVGPIQTPEGTARQVAGMLKRDVEQVHLSLTRIGGGFGRRLIGDYVVEAAEISNISKKPVKLVYTREDDMAGGFYRPIVKYKISAAIKNSKLVGYHLKETAVGSSINRSRASYFPAGCVENYKVEAAQLPSEITTGPWRAPVCNFLATAEQTFIDELAEELNQDPVALRLELLEKGKKNKADLEWSPERMIGVIKLAAEKSNWGNAKEGVYQGFSAYYSHNSHVAEVAEVVLRDGKPVVTKVFCAVDCGVVVNPLGAKNQIEGGIIDGIGHAMYGEMRFLKGKPQSLNYDSYRLIRMMETPVVETYFVDSNEDPTGLGEPSLPPVGAAIANAIKAATGQRYRIQPYLKYMEQVSEIV</sequence>